<accession>A0A101RNL5</accession>
<dbReference type="EMBL" id="LMWU01000055">
    <property type="protein sequence ID" value="KUN58866.1"/>
    <property type="molecule type" value="Genomic_DNA"/>
</dbReference>
<dbReference type="Pfam" id="PF16289">
    <property type="entry name" value="PIN_12"/>
    <property type="match status" value="1"/>
</dbReference>
<protein>
    <recommendedName>
        <fullName evidence="1">DUF4935 domain-containing protein</fullName>
    </recommendedName>
</protein>
<feature type="domain" description="DUF4935" evidence="1">
    <location>
        <begin position="2"/>
        <end position="162"/>
    </location>
</feature>
<reference evidence="2 3" key="1">
    <citation type="submission" date="2015-10" db="EMBL/GenBank/DDBJ databases">
        <title>Draft genome sequence of Streptomyces canus DSM 40017, type strain for the species Streptomyces canus.</title>
        <authorList>
            <person name="Ruckert C."/>
            <person name="Winkler A."/>
            <person name="Kalinowski J."/>
            <person name="Kampfer P."/>
            <person name="Glaeser S."/>
        </authorList>
    </citation>
    <scope>NUCLEOTIDE SEQUENCE [LARGE SCALE GENOMIC DNA]</scope>
    <source>
        <strain evidence="2 3">DSM 40017</strain>
    </source>
</reference>
<name>A0A101RNL5_9ACTN</name>
<dbReference type="Proteomes" id="UP000053669">
    <property type="component" value="Unassembled WGS sequence"/>
</dbReference>
<evidence type="ECO:0000259" key="1">
    <source>
        <dbReference type="Pfam" id="PF16289"/>
    </source>
</evidence>
<dbReference type="InterPro" id="IPR032557">
    <property type="entry name" value="DUF4935"/>
</dbReference>
<gene>
    <name evidence="2" type="ORF">AQJ46_42085</name>
</gene>
<dbReference type="RefSeq" id="WP_059210628.1">
    <property type="nucleotide sequence ID" value="NZ_KQ948674.1"/>
</dbReference>
<dbReference type="AlphaFoldDB" id="A0A101RNL5"/>
<organism evidence="2 3">
    <name type="scientific">Streptomyces canus</name>
    <dbReference type="NCBI Taxonomy" id="58343"/>
    <lineage>
        <taxon>Bacteria</taxon>
        <taxon>Bacillati</taxon>
        <taxon>Actinomycetota</taxon>
        <taxon>Actinomycetes</taxon>
        <taxon>Kitasatosporales</taxon>
        <taxon>Streptomycetaceae</taxon>
        <taxon>Streptomyces</taxon>
        <taxon>Streptomyces aurantiacus group</taxon>
    </lineage>
</organism>
<evidence type="ECO:0000313" key="2">
    <source>
        <dbReference type="EMBL" id="KUN58866.1"/>
    </source>
</evidence>
<proteinExistence type="predicted"/>
<evidence type="ECO:0000313" key="3">
    <source>
        <dbReference type="Proteomes" id="UP000053669"/>
    </source>
</evidence>
<sequence>MIILDTNMLWGVTLDNSTADLLRALAAADIRVAVPSVVLEELASQRTLDYVAAHASATSAIAQLERHVPWGGVPSLGRADTERHREHWRDVYRQMVEVIEPSAEALRTALFRESNVLAPCKRLGKGDKTGSRDAAIWLTAVEYARDHEDETVYFVSANTKDFGTGTEYPEPMKRDLAGIEDRFVHLTSLDSVVEIFAKPAELDEGFLPALLAGEEWIERVAEALSDHLPANDPNDDTGWLNRRLAYTPLDDGEGAGEARSALGWFDPPTITFDGVSDMTAHRIGGQDWYTATVRWFASGLMMLTGPWLAPAANALVTRVLVTQDGNGARMSVLHSQPPRALTGEEVSRVPNTWTNWRQELEVRFPPNPLPRHVSPKASLLPQALSTADVLSTLLTMTISSWVSRKKAK</sequence>
<comment type="caution">
    <text evidence="2">The sequence shown here is derived from an EMBL/GenBank/DDBJ whole genome shotgun (WGS) entry which is preliminary data.</text>
</comment>